<dbReference type="InterPro" id="IPR036806">
    <property type="entry name" value="YozE_SAM-like_sf"/>
</dbReference>
<keyword evidence="3" id="KW-1185">Reference proteome</keyword>
<dbReference type="SUPFAM" id="SSF140652">
    <property type="entry name" value="YozE-like"/>
    <property type="match status" value="1"/>
</dbReference>
<name>A0A4U7J8Q5_9FIRM</name>
<dbReference type="Proteomes" id="UP000306409">
    <property type="component" value="Chromosome"/>
</dbReference>
<dbReference type="EMBL" id="CP061336">
    <property type="protein sequence ID" value="QNU66548.1"/>
    <property type="molecule type" value="Genomic_DNA"/>
</dbReference>
<dbReference type="OrthoDB" id="2050727at2"/>
<dbReference type="Pfam" id="PF06855">
    <property type="entry name" value="YozE_SAM_like"/>
    <property type="match status" value="1"/>
</dbReference>
<proteinExistence type="predicted"/>
<dbReference type="RefSeq" id="WP_137699164.1">
    <property type="nucleotide sequence ID" value="NZ_CP061336.1"/>
</dbReference>
<dbReference type="InterPro" id="IPR023089">
    <property type="entry name" value="YozE_SAM-like"/>
</dbReference>
<dbReference type="KEGG" id="rher:EHE19_017100"/>
<dbReference type="Gene3D" id="1.10.150.260">
    <property type="entry name" value="YozE SAM-like"/>
    <property type="match status" value="1"/>
</dbReference>
<dbReference type="AlphaFoldDB" id="A0A4U7J8Q5"/>
<evidence type="ECO:0000313" key="2">
    <source>
        <dbReference type="EMBL" id="QNU66548.1"/>
    </source>
</evidence>
<protein>
    <submittedName>
        <fullName evidence="2">Sterile alpha motif-like domain-containing protein</fullName>
    </submittedName>
</protein>
<reference evidence="2 3" key="1">
    <citation type="submission" date="2020-09" db="EMBL/GenBank/DDBJ databases">
        <title>Characterization and genome sequencing of Ruminiclostridium sp. nov. MA18.</title>
        <authorList>
            <person name="Rettenmaier R."/>
            <person name="Kowollik M.-L."/>
            <person name="Liebl W."/>
            <person name="Zverlov V."/>
        </authorList>
    </citation>
    <scope>NUCLEOTIDE SEQUENCE [LARGE SCALE GENOMIC DNA]</scope>
    <source>
        <strain evidence="2 3">MA18</strain>
    </source>
</reference>
<feature type="domain" description="YozE SAM-like" evidence="1">
    <location>
        <begin position="102"/>
        <end position="167"/>
    </location>
</feature>
<gene>
    <name evidence="2" type="ORF">EHE19_017100</name>
</gene>
<sequence length="176" mass="20903">MNTYRNIIDIDTEDLNHPNCYKNMGLQEKQNLDEWIKSKFEPSKRIYRNRSSYGLKHDFDRDTGIYVTNGEFKGAMLAAGFAPANEKELNWHFKIKEKEPDSFYGWCIKRYKHRDSPLGDLARDMEDDRRFPKASTDKKEIEAYMIDRHGCYGALKAFEKAWRYYENFKITDGKSI</sequence>
<accession>A0A4U7J8Q5</accession>
<evidence type="ECO:0000259" key="1">
    <source>
        <dbReference type="Pfam" id="PF06855"/>
    </source>
</evidence>
<evidence type="ECO:0000313" key="3">
    <source>
        <dbReference type="Proteomes" id="UP000306409"/>
    </source>
</evidence>
<organism evidence="2 3">
    <name type="scientific">Ruminiclostridium herbifermentans</name>
    <dbReference type="NCBI Taxonomy" id="2488810"/>
    <lineage>
        <taxon>Bacteria</taxon>
        <taxon>Bacillati</taxon>
        <taxon>Bacillota</taxon>
        <taxon>Clostridia</taxon>
        <taxon>Eubacteriales</taxon>
        <taxon>Oscillospiraceae</taxon>
        <taxon>Ruminiclostridium</taxon>
    </lineage>
</organism>